<dbReference type="InterPro" id="IPR005358">
    <property type="entry name" value="Puta_zinc/iron-chelating_dom"/>
</dbReference>
<gene>
    <name evidence="1" type="ORF">AXX12_11390</name>
</gene>
<accession>A0A154BPH8</accession>
<dbReference type="RefSeq" id="WP_066243594.1">
    <property type="nucleotide sequence ID" value="NZ_LSGP01000020.1"/>
</dbReference>
<dbReference type="Proteomes" id="UP000076268">
    <property type="component" value="Unassembled WGS sequence"/>
</dbReference>
<protein>
    <recommendedName>
        <fullName evidence="3">Fe-S oxidoreductase</fullName>
    </recommendedName>
</protein>
<dbReference type="Pfam" id="PF03692">
    <property type="entry name" value="CxxCxxCC"/>
    <property type="match status" value="1"/>
</dbReference>
<dbReference type="EMBL" id="LSGP01000020">
    <property type="protein sequence ID" value="KYZ75795.1"/>
    <property type="molecule type" value="Genomic_DNA"/>
</dbReference>
<dbReference type="AlphaFoldDB" id="A0A154BPH8"/>
<name>A0A154BPH8_ANASB</name>
<dbReference type="STRING" id="1794912.AXX12_11390"/>
<evidence type="ECO:0008006" key="3">
    <source>
        <dbReference type="Google" id="ProtNLM"/>
    </source>
</evidence>
<comment type="caution">
    <text evidence="1">The sequence shown here is derived from an EMBL/GenBank/DDBJ whole genome shotgun (WGS) entry which is preliminary data.</text>
</comment>
<sequence length="104" mass="11856">MSKSADQEPACTDVIVEACTSCKNKDCCKEFLVYLSPSERLRLKNHEDYSQSIDPDALAFLAKRENGECYYLTSTGCSIWSRRPSACREYSCQEHDFLQVSIKL</sequence>
<evidence type="ECO:0000313" key="2">
    <source>
        <dbReference type="Proteomes" id="UP000076268"/>
    </source>
</evidence>
<organism evidence="1 2">
    <name type="scientific">Anaerosporomusa subterranea</name>
    <dbReference type="NCBI Taxonomy" id="1794912"/>
    <lineage>
        <taxon>Bacteria</taxon>
        <taxon>Bacillati</taxon>
        <taxon>Bacillota</taxon>
        <taxon>Negativicutes</taxon>
        <taxon>Acetonemataceae</taxon>
        <taxon>Anaerosporomusa</taxon>
    </lineage>
</organism>
<dbReference type="OrthoDB" id="9810361at2"/>
<reference evidence="1 2" key="1">
    <citation type="submission" date="2016-02" db="EMBL/GenBank/DDBJ databases">
        <title>Anaerosporomusa subterraneum gen. nov., sp. nov., a spore-forming obligate anaerobe isolated from saprolite.</title>
        <authorList>
            <person name="Choi J.K."/>
            <person name="Shah M."/>
            <person name="Yee N."/>
        </authorList>
    </citation>
    <scope>NUCLEOTIDE SEQUENCE [LARGE SCALE GENOMIC DNA]</scope>
    <source>
        <strain evidence="1 2">RU4</strain>
    </source>
</reference>
<proteinExistence type="predicted"/>
<evidence type="ECO:0000313" key="1">
    <source>
        <dbReference type="EMBL" id="KYZ75795.1"/>
    </source>
</evidence>
<keyword evidence="2" id="KW-1185">Reference proteome</keyword>